<sequence>MKRSLWCPRVQMAAIKPAFDVPELAARRLKLSDVDDVTVVENISVFTNKSISEVIAALLALCALEPSMPRTIAQTLEESFDARPARHVALVLSGLDVNSHTQATAKRASRLAVRRAARTKESNAQKNSPTGVRAASGARKRRAVAAPSAQSVGKKPNKGATPGAA</sequence>
<gene>
    <name evidence="1" type="ORF">I4F81_012880</name>
</gene>
<dbReference type="EMBL" id="CM020620">
    <property type="protein sequence ID" value="KAK1870420.1"/>
    <property type="molecule type" value="Genomic_DNA"/>
</dbReference>
<comment type="caution">
    <text evidence="1">The sequence shown here is derived from an EMBL/GenBank/DDBJ whole genome shotgun (WGS) entry which is preliminary data.</text>
</comment>
<organism evidence="1 2">
    <name type="scientific">Pyropia yezoensis</name>
    <name type="common">Susabi-nori</name>
    <name type="synonym">Porphyra yezoensis</name>
    <dbReference type="NCBI Taxonomy" id="2788"/>
    <lineage>
        <taxon>Eukaryota</taxon>
        <taxon>Rhodophyta</taxon>
        <taxon>Bangiophyceae</taxon>
        <taxon>Bangiales</taxon>
        <taxon>Bangiaceae</taxon>
        <taxon>Pyropia</taxon>
    </lineage>
</organism>
<reference evidence="1" key="1">
    <citation type="submission" date="2019-11" db="EMBL/GenBank/DDBJ databases">
        <title>Nori genome reveals adaptations in red seaweeds to the harsh intertidal environment.</title>
        <authorList>
            <person name="Wang D."/>
            <person name="Mao Y."/>
        </authorList>
    </citation>
    <scope>NUCLEOTIDE SEQUENCE</scope>
    <source>
        <tissue evidence="1">Gametophyte</tissue>
    </source>
</reference>
<proteinExistence type="predicted"/>
<name>A0ACC3CJK5_PYRYE</name>
<accession>A0ACC3CJK5</accession>
<evidence type="ECO:0000313" key="1">
    <source>
        <dbReference type="EMBL" id="KAK1870420.1"/>
    </source>
</evidence>
<keyword evidence="2" id="KW-1185">Reference proteome</keyword>
<evidence type="ECO:0000313" key="2">
    <source>
        <dbReference type="Proteomes" id="UP000798662"/>
    </source>
</evidence>
<protein>
    <submittedName>
        <fullName evidence="1">Uncharacterized protein</fullName>
    </submittedName>
</protein>
<dbReference type="Proteomes" id="UP000798662">
    <property type="component" value="Chromosome 3"/>
</dbReference>